<dbReference type="InterPro" id="IPR041504">
    <property type="entry name" value="AidB_N"/>
</dbReference>
<feature type="domain" description="Acyl-CoA oxidase/dehydrogenase middle" evidence="7">
    <location>
        <begin position="178"/>
        <end position="271"/>
    </location>
</feature>
<sequence>MASSATGFFQDPPALSNQFEDDAVLRSILAHASMPGDLYGEVVRDLTRFGAVVVDEVMLDAVADAEAHPPELVQYDAWGRRRDRIHTSAGWKHMKATSATEGLIAIAYDERYGRHARLYQFAKYYLFASSSAVYTCPLAMADGAARILKIHGGTDEAFRKAFQCLTSRDPATFWTSGQWMTERPGGSDVSRTETVATHVADDAYVVNGFKFFSSATDSDMAFLLARIGDSPRLSLFYTEIRTASGALNGIRIQRLKRKLGTRAVPTAELELVGMRARLVGEPGRGVATIATLLNITRLHTAVNSVSFLRRALAIATSYSSKRRAFGKLLNEHPLHMETLRDLEAVCRACMHLTFFVVRLLGTVESGDGTADDDQLLRLLTPVAKAWVSKMSVLAISECLEALGGQGYMEDAGLPRLLRDCQVNTIWEGTTNVLALDTRKVLDKQGMPELLWSTLGKEVSGQPVDPVCAARMSAEVRQIKDTLPALMQEHNARKLLFQLGELTSAALMIGHAGRTGSADDVAFARRWCLQRPLCTPSGRPSRL</sequence>
<dbReference type="EMBL" id="CDSF01000035">
    <property type="protein sequence ID" value="CEO95694.1"/>
    <property type="molecule type" value="Genomic_DNA"/>
</dbReference>
<dbReference type="Gene3D" id="2.40.110.20">
    <property type="match status" value="1"/>
</dbReference>
<evidence type="ECO:0000256" key="1">
    <source>
        <dbReference type="ARBA" id="ARBA00001974"/>
    </source>
</evidence>
<dbReference type="EMBL" id="OVEO01000013">
    <property type="protein sequence ID" value="SPQ99944.1"/>
    <property type="molecule type" value="Genomic_DNA"/>
</dbReference>
<dbReference type="OrthoDB" id="10251155at2759"/>
<dbReference type="Gene3D" id="6.10.250.600">
    <property type="match status" value="1"/>
</dbReference>
<dbReference type="PROSITE" id="PS00073">
    <property type="entry name" value="ACYL_COA_DH_2"/>
    <property type="match status" value="1"/>
</dbReference>
<gene>
    <name evidence="10" type="ORF">PBRA_004407</name>
    <name evidence="11" type="ORF">PLBR_LOCUS7159</name>
</gene>
<evidence type="ECO:0000259" key="9">
    <source>
        <dbReference type="Pfam" id="PF22217"/>
    </source>
</evidence>
<keyword evidence="5" id="KW-0560">Oxidoreductase</keyword>
<keyword evidence="11" id="KW-0496">Mitochondrion</keyword>
<dbReference type="InterPro" id="IPR009075">
    <property type="entry name" value="AcylCo_DH/oxidase_C"/>
</dbReference>
<evidence type="ECO:0000256" key="2">
    <source>
        <dbReference type="ARBA" id="ARBA00009347"/>
    </source>
</evidence>
<feature type="domain" description="Acyl-CoA dehydrogenase/oxidase C-terminal" evidence="6">
    <location>
        <begin position="283"/>
        <end position="435"/>
    </location>
</feature>
<dbReference type="Gene3D" id="1.20.140.10">
    <property type="entry name" value="Butyryl-CoA Dehydrogenase, subunit A, domain 3"/>
    <property type="match status" value="1"/>
</dbReference>
<evidence type="ECO:0000259" key="7">
    <source>
        <dbReference type="Pfam" id="PF02770"/>
    </source>
</evidence>
<dbReference type="PANTHER" id="PTHR42707">
    <property type="entry name" value="ACYL-COA DEHYDROGENASE"/>
    <property type="match status" value="1"/>
</dbReference>
<proteinExistence type="inferred from homology"/>
<reference evidence="10 12" key="1">
    <citation type="submission" date="2015-02" db="EMBL/GenBank/DDBJ databases">
        <authorList>
            <person name="Chooi Y.-H."/>
        </authorList>
    </citation>
    <scope>NUCLEOTIDE SEQUENCE [LARGE SCALE GENOMIC DNA]</scope>
    <source>
        <strain evidence="10">E3</strain>
    </source>
</reference>
<protein>
    <recommendedName>
        <fullName evidence="14">Acyl-CoA dehydrogenase/oxidase C-terminal domain-containing protein</fullName>
    </recommendedName>
</protein>
<feature type="domain" description="Adaptive response protein AidB N-terminal" evidence="8">
    <location>
        <begin position="16"/>
        <end position="153"/>
    </location>
</feature>
<evidence type="ECO:0000259" key="6">
    <source>
        <dbReference type="Pfam" id="PF00441"/>
    </source>
</evidence>
<dbReference type="InterPro" id="IPR006089">
    <property type="entry name" value="Acyl-CoA_DH_CS"/>
</dbReference>
<evidence type="ECO:0000313" key="10">
    <source>
        <dbReference type="EMBL" id="CEO95694.1"/>
    </source>
</evidence>
<dbReference type="SUPFAM" id="SSF47203">
    <property type="entry name" value="Acyl-CoA dehydrogenase C-terminal domain-like"/>
    <property type="match status" value="1"/>
</dbReference>
<evidence type="ECO:0000313" key="11">
    <source>
        <dbReference type="EMBL" id="SPQ99944.1"/>
    </source>
</evidence>
<dbReference type="STRING" id="37360.A0A0G4IKK6"/>
<evidence type="ECO:0000256" key="3">
    <source>
        <dbReference type="ARBA" id="ARBA00022630"/>
    </source>
</evidence>
<dbReference type="OMA" id="IEMVAMT"/>
<comment type="cofactor">
    <cofactor evidence="1 5">
        <name>FAD</name>
        <dbReference type="ChEBI" id="CHEBI:57692"/>
    </cofactor>
</comment>
<evidence type="ECO:0008006" key="14">
    <source>
        <dbReference type="Google" id="ProtNLM"/>
    </source>
</evidence>
<dbReference type="AlphaFoldDB" id="A0A0G4IKK6"/>
<dbReference type="Proteomes" id="UP000290189">
    <property type="component" value="Unassembled WGS sequence"/>
</dbReference>
<dbReference type="InterPro" id="IPR052904">
    <property type="entry name" value="Acyl-CoA_dehydrogenase-like"/>
</dbReference>
<dbReference type="Pfam" id="PF00441">
    <property type="entry name" value="Acyl-CoA_dh_1"/>
    <property type="match status" value="1"/>
</dbReference>
<dbReference type="InterPro" id="IPR009100">
    <property type="entry name" value="AcylCoA_DH/oxidase_NM_dom_sf"/>
</dbReference>
<evidence type="ECO:0000256" key="4">
    <source>
        <dbReference type="ARBA" id="ARBA00022827"/>
    </source>
</evidence>
<organism evidence="10 12">
    <name type="scientific">Plasmodiophora brassicae</name>
    <name type="common">Clubroot disease agent</name>
    <dbReference type="NCBI Taxonomy" id="37360"/>
    <lineage>
        <taxon>Eukaryota</taxon>
        <taxon>Sar</taxon>
        <taxon>Rhizaria</taxon>
        <taxon>Endomyxa</taxon>
        <taxon>Phytomyxea</taxon>
        <taxon>Plasmodiophorida</taxon>
        <taxon>Plasmodiophoridae</taxon>
        <taxon>Plasmodiophora</taxon>
    </lineage>
</organism>
<dbReference type="InterPro" id="IPR036250">
    <property type="entry name" value="AcylCo_DH-like_C"/>
</dbReference>
<evidence type="ECO:0000259" key="8">
    <source>
        <dbReference type="Pfam" id="PF18158"/>
    </source>
</evidence>
<evidence type="ECO:0000256" key="5">
    <source>
        <dbReference type="RuleBase" id="RU362125"/>
    </source>
</evidence>
<reference evidence="11 13" key="2">
    <citation type="submission" date="2018-03" db="EMBL/GenBank/DDBJ databases">
        <authorList>
            <person name="Fogelqvist J."/>
        </authorList>
    </citation>
    <scope>NUCLEOTIDE SEQUENCE [LARGE SCALE GENOMIC DNA]</scope>
</reference>
<evidence type="ECO:0000313" key="12">
    <source>
        <dbReference type="Proteomes" id="UP000039324"/>
    </source>
</evidence>
<dbReference type="Proteomes" id="UP000039324">
    <property type="component" value="Unassembled WGS sequence"/>
</dbReference>
<accession>A0A0G4IKK6</accession>
<dbReference type="SUPFAM" id="SSF56645">
    <property type="entry name" value="Acyl-CoA dehydrogenase NM domain-like"/>
    <property type="match status" value="1"/>
</dbReference>
<feature type="domain" description="Acyl-CoA dehydrogenase 11-like C-terminal" evidence="9">
    <location>
        <begin position="481"/>
        <end position="533"/>
    </location>
</feature>
<keyword evidence="4 5" id="KW-0274">FAD</keyword>
<keyword evidence="12" id="KW-1185">Reference proteome</keyword>
<dbReference type="InterPro" id="IPR053998">
    <property type="entry name" value="ACDH-11_C"/>
</dbReference>
<keyword evidence="3 5" id="KW-0285">Flavoprotein</keyword>
<comment type="similarity">
    <text evidence="2 5">Belongs to the acyl-CoA dehydrogenase family.</text>
</comment>
<dbReference type="Pfam" id="PF22217">
    <property type="entry name" value="ACDH-11_C"/>
    <property type="match status" value="1"/>
</dbReference>
<dbReference type="GO" id="GO:0003995">
    <property type="term" value="F:acyl-CoA dehydrogenase activity"/>
    <property type="evidence" value="ECO:0007669"/>
    <property type="project" value="InterPro"/>
</dbReference>
<evidence type="ECO:0000313" key="13">
    <source>
        <dbReference type="Proteomes" id="UP000290189"/>
    </source>
</evidence>
<geneLocation type="mitochondrion" evidence="11"/>
<dbReference type="PANTHER" id="PTHR42707:SF2">
    <property type="entry name" value="ACD11 DEHYDROGENASE"/>
    <property type="match status" value="1"/>
</dbReference>
<dbReference type="Pfam" id="PF02770">
    <property type="entry name" value="Acyl-CoA_dh_M"/>
    <property type="match status" value="1"/>
</dbReference>
<dbReference type="InterPro" id="IPR006091">
    <property type="entry name" value="Acyl-CoA_Oxase/DH_mid-dom"/>
</dbReference>
<dbReference type="Pfam" id="PF18158">
    <property type="entry name" value="AidB_N"/>
    <property type="match status" value="1"/>
</dbReference>
<name>A0A0G4IKK6_PLABS</name>